<organism evidence="8 9">
    <name type="scientific">Paenibacillus chitinolyticus</name>
    <dbReference type="NCBI Taxonomy" id="79263"/>
    <lineage>
        <taxon>Bacteria</taxon>
        <taxon>Bacillati</taxon>
        <taxon>Bacillota</taxon>
        <taxon>Bacilli</taxon>
        <taxon>Bacillales</taxon>
        <taxon>Paenibacillaceae</taxon>
        <taxon>Paenibacillus</taxon>
    </lineage>
</organism>
<dbReference type="Proteomes" id="UP000288943">
    <property type="component" value="Chromosome"/>
</dbReference>
<protein>
    <submittedName>
        <fullName evidence="7">ABC transporter permease</fullName>
    </submittedName>
    <submittedName>
        <fullName evidence="8">DUF3533 domain-containing protein</fullName>
    </submittedName>
</protein>
<sequence length="384" mass="42047">MNGFLNFMKSKAVIGGLTMILFYQVAFIAIFMSGYSAIPKNIDELKVAIVNEDTQAGKEIAANLQKELPFRVTTGASLEQAREELNDRDVHMVIHIPANFTEKLSQQNQKAPIDFMINQSNPATVTSTMQSVVTQITGSLNQQFAVQSAQGILQNLNMPEEQAKQLAAEIPTKLAPSTININKVPAGMHNQMAPFFLAMVSYVGAMIFSMMVTGATRAYTPILGRAKAFWYAQGVNALVAFFSPLIGLTIYFLIQGGYEASVFLQVWLVHALELFAAIEFMSIFCYLLKDAAIFANLTLMLFQTISSGAVMTQDMMPALFRWISHISIMYYTVQTDFSLLFGGGKIGENLLGLAGMAIASLVVGQLAYLFVSPGFKKKALTDAS</sequence>
<dbReference type="Pfam" id="PF12698">
    <property type="entry name" value="ABC2_membrane_3"/>
    <property type="match status" value="1"/>
</dbReference>
<evidence type="ECO:0000313" key="8">
    <source>
        <dbReference type="EMBL" id="QAV16329.1"/>
    </source>
</evidence>
<feature type="transmembrane region" description="Helical" evidence="5">
    <location>
        <begin position="266"/>
        <end position="287"/>
    </location>
</feature>
<dbReference type="PANTHER" id="PTHR43077:SF5">
    <property type="entry name" value="PHAGE INFECTION PROTEIN"/>
    <property type="match status" value="1"/>
</dbReference>
<feature type="domain" description="ABC-2 type transporter transmembrane" evidence="6">
    <location>
        <begin position="20"/>
        <end position="363"/>
    </location>
</feature>
<dbReference type="GO" id="GO:0140359">
    <property type="term" value="F:ABC-type transporter activity"/>
    <property type="evidence" value="ECO:0007669"/>
    <property type="project" value="InterPro"/>
</dbReference>
<feature type="transmembrane region" description="Helical" evidence="5">
    <location>
        <begin position="350"/>
        <end position="371"/>
    </location>
</feature>
<dbReference type="RefSeq" id="WP_084706635.1">
    <property type="nucleotide sequence ID" value="NZ_CP026520.1"/>
</dbReference>
<keyword evidence="10" id="KW-1185">Reference proteome</keyword>
<evidence type="ECO:0000256" key="3">
    <source>
        <dbReference type="ARBA" id="ARBA00022989"/>
    </source>
</evidence>
<comment type="subcellular location">
    <subcellularLocation>
        <location evidence="1">Membrane</location>
        <topology evidence="1">Multi-pass membrane protein</topology>
    </subcellularLocation>
</comment>
<evidence type="ECO:0000313" key="10">
    <source>
        <dbReference type="Proteomes" id="UP001527202"/>
    </source>
</evidence>
<dbReference type="KEGG" id="pchi:PC41400_00890"/>
<reference evidence="8 9" key="1">
    <citation type="submission" date="2018-01" db="EMBL/GenBank/DDBJ databases">
        <title>The whole genome sequencing and assembly of Paenibacillus chitinolyticus KCCM 41400 strain.</title>
        <authorList>
            <person name="Kim J.-Y."/>
            <person name="Park M.-K."/>
            <person name="Lee Y.-J."/>
            <person name="Yi H."/>
            <person name="Bahn Y.-S."/>
            <person name="Kim J.F."/>
            <person name="Lee D.-W."/>
        </authorList>
    </citation>
    <scope>NUCLEOTIDE SEQUENCE [LARGE SCALE GENOMIC DNA]</scope>
    <source>
        <strain evidence="8 9">KCCM 41400</strain>
    </source>
</reference>
<feature type="transmembrane region" description="Helical" evidence="5">
    <location>
        <begin position="228"/>
        <end position="254"/>
    </location>
</feature>
<keyword evidence="3 5" id="KW-1133">Transmembrane helix</keyword>
<dbReference type="InterPro" id="IPR051328">
    <property type="entry name" value="T7SS_ABC-Transporter"/>
</dbReference>
<gene>
    <name evidence="7" type="ORF">M5X16_16230</name>
    <name evidence="8" type="ORF">PC41400_00890</name>
</gene>
<name>A0A410WPI5_9BACL</name>
<keyword evidence="4 5" id="KW-0472">Membrane</keyword>
<evidence type="ECO:0000256" key="2">
    <source>
        <dbReference type="ARBA" id="ARBA00022692"/>
    </source>
</evidence>
<dbReference type="GO" id="GO:0016020">
    <property type="term" value="C:membrane"/>
    <property type="evidence" value="ECO:0007669"/>
    <property type="project" value="UniProtKB-SubCell"/>
</dbReference>
<evidence type="ECO:0000256" key="4">
    <source>
        <dbReference type="ARBA" id="ARBA00023136"/>
    </source>
</evidence>
<feature type="transmembrane region" description="Helical" evidence="5">
    <location>
        <begin position="195"/>
        <end position="216"/>
    </location>
</feature>
<dbReference type="Gene3D" id="3.40.1710.10">
    <property type="entry name" value="abc type-2 transporter like domain"/>
    <property type="match status" value="1"/>
</dbReference>
<feature type="transmembrane region" description="Helical" evidence="5">
    <location>
        <begin position="12"/>
        <end position="35"/>
    </location>
</feature>
<dbReference type="AlphaFoldDB" id="A0A410WPI5"/>
<reference evidence="7 10" key="2">
    <citation type="submission" date="2022-05" db="EMBL/GenBank/DDBJ databases">
        <title>Genome Sequencing of Bee-Associated Microbes.</title>
        <authorList>
            <person name="Dunlap C."/>
        </authorList>
    </citation>
    <scope>NUCLEOTIDE SEQUENCE [LARGE SCALE GENOMIC DNA]</scope>
    <source>
        <strain evidence="7 10">NRRL B-23120</strain>
    </source>
</reference>
<dbReference type="Proteomes" id="UP001527202">
    <property type="component" value="Unassembled WGS sequence"/>
</dbReference>
<evidence type="ECO:0000313" key="7">
    <source>
        <dbReference type="EMBL" id="MCY9597309.1"/>
    </source>
</evidence>
<keyword evidence="2 5" id="KW-0812">Transmembrane</keyword>
<accession>A0A410WPI5</accession>
<proteinExistence type="predicted"/>
<evidence type="ECO:0000313" key="9">
    <source>
        <dbReference type="Proteomes" id="UP000288943"/>
    </source>
</evidence>
<dbReference type="OrthoDB" id="2208410at2"/>
<dbReference type="EMBL" id="JAMDMJ010000018">
    <property type="protein sequence ID" value="MCY9597309.1"/>
    <property type="molecule type" value="Genomic_DNA"/>
</dbReference>
<dbReference type="GeneID" id="95373371"/>
<feature type="transmembrane region" description="Helical" evidence="5">
    <location>
        <begin position="294"/>
        <end position="312"/>
    </location>
</feature>
<evidence type="ECO:0000256" key="5">
    <source>
        <dbReference type="SAM" id="Phobius"/>
    </source>
</evidence>
<evidence type="ECO:0000256" key="1">
    <source>
        <dbReference type="ARBA" id="ARBA00004141"/>
    </source>
</evidence>
<dbReference type="InterPro" id="IPR013525">
    <property type="entry name" value="ABC2_TM"/>
</dbReference>
<dbReference type="PANTHER" id="PTHR43077">
    <property type="entry name" value="TRANSPORT PERMEASE YVFS-RELATED"/>
    <property type="match status" value="1"/>
</dbReference>
<dbReference type="EMBL" id="CP026520">
    <property type="protein sequence ID" value="QAV16329.1"/>
    <property type="molecule type" value="Genomic_DNA"/>
</dbReference>
<evidence type="ECO:0000259" key="6">
    <source>
        <dbReference type="Pfam" id="PF12698"/>
    </source>
</evidence>